<comment type="caution">
    <text evidence="1">The sequence shown here is derived from an EMBL/GenBank/DDBJ whole genome shotgun (WGS) entry which is preliminary data.</text>
</comment>
<dbReference type="PANTHER" id="PTHR32332">
    <property type="entry name" value="2-NITROPROPANE DIOXYGENASE"/>
    <property type="match status" value="1"/>
</dbReference>
<gene>
    <name evidence="1" type="ORF">DRH29_00325</name>
</gene>
<name>A0A420ZDS2_UNCK3</name>
<accession>A0A420ZDS2</accession>
<sequence>MATLPKIIQGGMGVNISGWPLAQAVSRLGQQGTISGVALERIMARILQRGDPGGHIRRALSSFPFQDIADRVVSRYFVQGGISKTVPFKKVPIFTVNMPRLLIELIICASFAFVWLAKEGHSNEISINYMEKVAMPHLYAITGAMLAGVDCITMGAGIPLQIPAVINALLEGKSVEYRLPVSGTNIAGYTMKFNPENFFGRQISFPKRPKFLPIVASNLLAKFFKKKLPEGSISGFVIEEPTAGGHNAPPRKIIRDKSGIPLPIYGAKDIVDYEEIARLGLPFWIGGSHASPKKLRWALDAGAAGIQAGSIFALSEESGMDPVIRKRIRQLGFDGNLHVKTDMRISPTGFPFKVVCLKGTLSNSIIYNGRVRICNHGALTELYERPDGNVGYRCPAEIEQQFVMKGGKIDETLGRGCLCSGLLSTAGYGDHGEPPIVTLGDDVSFLRKLMKDRSSSYTVEDAINWLLDCHRPLIQHG</sequence>
<dbReference type="Gene3D" id="3.20.20.70">
    <property type="entry name" value="Aldolase class I"/>
    <property type="match status" value="1"/>
</dbReference>
<dbReference type="SUPFAM" id="SSF51412">
    <property type="entry name" value="Inosine monophosphate dehydrogenase (IMPDH)"/>
    <property type="match status" value="1"/>
</dbReference>
<dbReference type="GO" id="GO:0004497">
    <property type="term" value="F:monooxygenase activity"/>
    <property type="evidence" value="ECO:0007669"/>
    <property type="project" value="UniProtKB-KW"/>
</dbReference>
<keyword evidence="1" id="KW-0560">Oxidoreductase</keyword>
<dbReference type="EMBL" id="QMNG01000001">
    <property type="protein sequence ID" value="RLC37849.1"/>
    <property type="molecule type" value="Genomic_DNA"/>
</dbReference>
<evidence type="ECO:0000313" key="2">
    <source>
        <dbReference type="Proteomes" id="UP000281261"/>
    </source>
</evidence>
<reference evidence="1 2" key="1">
    <citation type="submission" date="2018-06" db="EMBL/GenBank/DDBJ databases">
        <title>Extensive metabolic versatility and redundancy in microbially diverse, dynamic hydrothermal sediments.</title>
        <authorList>
            <person name="Dombrowski N."/>
            <person name="Teske A."/>
            <person name="Baker B.J."/>
        </authorList>
    </citation>
    <scope>NUCLEOTIDE SEQUENCE [LARGE SCALE GENOMIC DNA]</scope>
    <source>
        <strain evidence="1">B79_G16</strain>
    </source>
</reference>
<dbReference type="AlphaFoldDB" id="A0A420ZDS2"/>
<dbReference type="Proteomes" id="UP000281261">
    <property type="component" value="Unassembled WGS sequence"/>
</dbReference>
<organism evidence="1 2">
    <name type="scientific">candidate division Kazan bacterium</name>
    <dbReference type="NCBI Taxonomy" id="2202143"/>
    <lineage>
        <taxon>Bacteria</taxon>
        <taxon>Bacteria division Kazan-3B-28</taxon>
    </lineage>
</organism>
<proteinExistence type="predicted"/>
<dbReference type="InterPro" id="IPR013785">
    <property type="entry name" value="Aldolase_TIM"/>
</dbReference>
<protein>
    <submittedName>
        <fullName evidence="1">Nitronate monooxygenase</fullName>
    </submittedName>
</protein>
<evidence type="ECO:0000313" key="1">
    <source>
        <dbReference type="EMBL" id="RLC37849.1"/>
    </source>
</evidence>
<keyword evidence="1" id="KW-0503">Monooxygenase</keyword>
<dbReference type="PANTHER" id="PTHR32332:SF33">
    <property type="entry name" value="NITRONATE MONOOXYGENASE DOMAIN-CONTAINING PROTEIN"/>
    <property type="match status" value="1"/>
</dbReference>